<feature type="compositionally biased region" description="Low complexity" evidence="1">
    <location>
        <begin position="635"/>
        <end position="647"/>
    </location>
</feature>
<dbReference type="Proteomes" id="UP001165090">
    <property type="component" value="Unassembled WGS sequence"/>
</dbReference>
<feature type="compositionally biased region" description="Pro residues" evidence="1">
    <location>
        <begin position="1033"/>
        <end position="1055"/>
    </location>
</feature>
<proteinExistence type="predicted"/>
<dbReference type="InterPro" id="IPR001202">
    <property type="entry name" value="WW_dom"/>
</dbReference>
<evidence type="ECO:0000313" key="3">
    <source>
        <dbReference type="EMBL" id="GLI62519.1"/>
    </source>
</evidence>
<comment type="caution">
    <text evidence="3">The sequence shown here is derived from an EMBL/GenBank/DDBJ whole genome shotgun (WGS) entry which is preliminary data.</text>
</comment>
<feature type="region of interest" description="Disordered" evidence="1">
    <location>
        <begin position="862"/>
        <end position="903"/>
    </location>
</feature>
<feature type="compositionally biased region" description="Acidic residues" evidence="1">
    <location>
        <begin position="887"/>
        <end position="897"/>
    </location>
</feature>
<protein>
    <recommendedName>
        <fullName evidence="2">WW domain-containing protein</fullName>
    </recommendedName>
</protein>
<feature type="region of interest" description="Disordered" evidence="1">
    <location>
        <begin position="1432"/>
        <end position="1481"/>
    </location>
</feature>
<dbReference type="PANTHER" id="PTHR47852:SF2">
    <property type="entry name" value="WW DOMAIN-CONTAINING PROTEIN"/>
    <property type="match status" value="1"/>
</dbReference>
<sequence>MKRGGHPAKKARLELDGEEEELDPIAAAMEAKRLRLLEASKGTDAPTSDAITARPLRVDSAPDHAGGSGGAAPLFPLVTTTITRIQRQRPTMARTTAAASAANAGLAITVVEKPAESGDGGGDGGGALAALLGYKDAEISTDDEIEDLAVEERTGSGGMVIGSGAAPGPHTHASADAVAASASLLGPEEARTGTSAVAHGREGGGGGGGGGGTRRAQEKKAAGATAAAGTGAGVQDSMDLELASFMHELEASGLLGEGDIAGGDEAAAGPTGTVTATAGGGGAAATPAEPETVAAASPDSKSEDAAAEQKVLGYLIHAPDWSKCLDTGSDKVYYWNLSTGEVAWKPPHGCDPDLLLPPEDAKAGDSGGGDDGGSAVVVDAPIVEAVELKGSLQPTGQRVGAGGVSEGDEAGAHAEAASVPGPSLVEAEDGVAAVEVVLAGSLHGGVEEASKPQHDEGPADMGVEQSIAEDTRAGDSASGADGKGAVSQCSFGAQLPRLAATTVSLRPSGDTVITAGDVHMEAMDEGGGGVGKVMASSSPASSITTSATLHQGPSAGGVECRADQEVEVGQGIHEEEEASGAPAAADRSVDADAIRPSTKAGPAATAACRKPRTQAGDASRGPLGARGVAVGAASASAGRGNDTAGVGASAGTGAGTGAEAEAVDRSAVGTEADTELLQAVTDLLLRPPQPHIHQVMAALEAEAAAAAKCFLQDLPPLVRLAVEAQVRAADWRELSAQQAAAAVTGQPADAVCWPTLERHIVSRVKELLEALPAANAETQRLRLSTYSVTAPAGTIDRLGTDAATTTVAAAVAVPSEGDLESEPASRQVGEWAPCLAAAAMAEDVLLPSRGAGLAGEISRSVAETGASGSRIAGSGDASREGGGPGQADEEDMEEGELPETATRRSAGCTQGVMAGGNEADLPPQGLTTESGAAALAVATTSATGTPTAELLVYGGSVSTAFNMQGYYNWPAHLYRYDMSYAMTTHPYQLGSFQQDDVATAPTVAQALAESVEAAGVEPPLPALLKDGADVAVPPLPSSPAPLPAEPPPPLPPLPPGHDEGFPPLPLDVPPLVESASTDDGDDMIIEDGGGTTAPGVSPPPDTVPPLPPGFESAAAYIDMYGQNAYDAYMSQMYGYAYGMAPPPATTPAGHEALQYVNAYLGYGGAPVVDHAAPAIAPPVPTGVEVATAVPGLLAATAVGKPPLPQLKRKEYRAEPVRNPVAVGVEDAEDVGDTDHGRTRISASPAPPPIDLLNMAGVPSGLGGGGGGGAGSGGGVGTSATSAVAAAAGGVVKRKVAAVGGGGGAGTGAAGGTKRSKGLGGRMGALVQKWSAAQKQLEAEEEESARKAAEAEDPGAQARKRLAELERWKWEQEVTGASRDNANFAPLGDWRSRFPKVVQQQQPDGDADAEGAAARVQPVAAVAPLLPADDATAAEAAKKMRKAAKEEGRREKKEKKGKKEKKEKKEREKAAATAAPGAAASASLPSVSTIAGAQHQQATVLNFKTKPDLDALSAGLPPGWRAMWDKATGDVYYGNLVTRVGTGMGAPRTRTGVASRCGPRAGRVHRPGRR</sequence>
<feature type="compositionally biased region" description="Acidic residues" evidence="1">
    <location>
        <begin position="1076"/>
        <end position="1085"/>
    </location>
</feature>
<feature type="region of interest" description="Disordered" evidence="1">
    <location>
        <begin position="1027"/>
        <end position="1099"/>
    </location>
</feature>
<feature type="region of interest" description="Disordered" evidence="1">
    <location>
        <begin position="40"/>
        <end position="72"/>
    </location>
</feature>
<dbReference type="PROSITE" id="PS50020">
    <property type="entry name" value="WW_DOMAIN_2"/>
    <property type="match status" value="1"/>
</dbReference>
<feature type="region of interest" description="Disordered" evidence="1">
    <location>
        <begin position="1539"/>
        <end position="1569"/>
    </location>
</feature>
<feature type="domain" description="WW" evidence="2">
    <location>
        <begin position="319"/>
        <end position="349"/>
    </location>
</feature>
<feature type="region of interest" description="Disordered" evidence="1">
    <location>
        <begin position="389"/>
        <end position="417"/>
    </location>
</feature>
<evidence type="ECO:0000256" key="1">
    <source>
        <dbReference type="SAM" id="MobiDB-lite"/>
    </source>
</evidence>
<feature type="region of interest" description="Disordered" evidence="1">
    <location>
        <begin position="596"/>
        <end position="623"/>
    </location>
</feature>
<evidence type="ECO:0000313" key="4">
    <source>
        <dbReference type="Proteomes" id="UP001165090"/>
    </source>
</evidence>
<feature type="compositionally biased region" description="Basic residues" evidence="1">
    <location>
        <begin position="1451"/>
        <end position="1461"/>
    </location>
</feature>
<feature type="compositionally biased region" description="Low complexity" evidence="1">
    <location>
        <begin position="262"/>
        <end position="277"/>
    </location>
</feature>
<dbReference type="EMBL" id="BSDZ01000013">
    <property type="protein sequence ID" value="GLI62519.1"/>
    <property type="molecule type" value="Genomic_DNA"/>
</dbReference>
<keyword evidence="4" id="KW-1185">Reference proteome</keyword>
<dbReference type="CDD" id="cd00201">
    <property type="entry name" value="WW"/>
    <property type="match status" value="1"/>
</dbReference>
<dbReference type="Gene3D" id="2.20.70.10">
    <property type="match status" value="1"/>
</dbReference>
<organism evidence="3 4">
    <name type="scientific">Volvox africanus</name>
    <dbReference type="NCBI Taxonomy" id="51714"/>
    <lineage>
        <taxon>Eukaryota</taxon>
        <taxon>Viridiplantae</taxon>
        <taxon>Chlorophyta</taxon>
        <taxon>core chlorophytes</taxon>
        <taxon>Chlorophyceae</taxon>
        <taxon>CS clade</taxon>
        <taxon>Chlamydomonadales</taxon>
        <taxon>Volvocaceae</taxon>
        <taxon>Volvox</taxon>
    </lineage>
</organism>
<feature type="region of interest" description="Disordered" evidence="1">
    <location>
        <begin position="1229"/>
        <end position="1257"/>
    </location>
</feature>
<gene>
    <name evidence="3" type="ORF">VaNZ11_005176</name>
</gene>
<feature type="compositionally biased region" description="Low complexity" evidence="1">
    <location>
        <begin position="1470"/>
        <end position="1479"/>
    </location>
</feature>
<accession>A0ABQ5RYH9</accession>
<feature type="region of interest" description="Disordered" evidence="1">
    <location>
        <begin position="350"/>
        <end position="375"/>
    </location>
</feature>
<feature type="region of interest" description="Disordered" evidence="1">
    <location>
        <begin position="188"/>
        <end position="232"/>
    </location>
</feature>
<feature type="compositionally biased region" description="Gly residues" evidence="1">
    <location>
        <begin position="203"/>
        <end position="213"/>
    </location>
</feature>
<feature type="region of interest" description="Disordered" evidence="1">
    <location>
        <begin position="635"/>
        <end position="657"/>
    </location>
</feature>
<reference evidence="3 4" key="1">
    <citation type="journal article" date="2023" name="IScience">
        <title>Expanded male sex-determining region conserved during the evolution of homothallism in the green alga Volvox.</title>
        <authorList>
            <person name="Yamamoto K."/>
            <person name="Matsuzaki R."/>
            <person name="Mahakham W."/>
            <person name="Heman W."/>
            <person name="Sekimoto H."/>
            <person name="Kawachi M."/>
            <person name="Minakuchi Y."/>
            <person name="Toyoda A."/>
            <person name="Nozaki H."/>
        </authorList>
    </citation>
    <scope>NUCLEOTIDE SEQUENCE [LARGE SCALE GENOMIC DNA]</scope>
    <source>
        <strain evidence="3 4">NIES-4468</strain>
    </source>
</reference>
<dbReference type="SMART" id="SM00456">
    <property type="entry name" value="WW"/>
    <property type="match status" value="2"/>
</dbReference>
<feature type="region of interest" description="Disordered" evidence="1">
    <location>
        <begin position="1333"/>
        <end position="1356"/>
    </location>
</feature>
<feature type="compositionally biased region" description="Low complexity" evidence="1">
    <location>
        <begin position="284"/>
        <end position="296"/>
    </location>
</feature>
<feature type="region of interest" description="Disordered" evidence="1">
    <location>
        <begin position="256"/>
        <end position="301"/>
    </location>
</feature>
<evidence type="ECO:0000259" key="2">
    <source>
        <dbReference type="PROSITE" id="PS50020"/>
    </source>
</evidence>
<dbReference type="PANTHER" id="PTHR47852">
    <property type="entry name" value="OS06G0298400 PROTEIN"/>
    <property type="match status" value="1"/>
</dbReference>
<name>A0ABQ5RYH9_9CHLO</name>